<dbReference type="OrthoDB" id="1723222at2759"/>
<dbReference type="AlphaFoldDB" id="A0A9W7MCV3"/>
<keyword evidence="2" id="KW-1185">Reference proteome</keyword>
<dbReference type="Proteomes" id="UP001165190">
    <property type="component" value="Unassembled WGS sequence"/>
</dbReference>
<reference evidence="1" key="1">
    <citation type="submission" date="2023-05" db="EMBL/GenBank/DDBJ databases">
        <title>Genome and transcriptome analyses reveal genes involved in the formation of fine ridges on petal epidermal cells in Hibiscus trionum.</title>
        <authorList>
            <person name="Koshimizu S."/>
            <person name="Masuda S."/>
            <person name="Ishii T."/>
            <person name="Shirasu K."/>
            <person name="Hoshino A."/>
            <person name="Arita M."/>
        </authorList>
    </citation>
    <scope>NUCLEOTIDE SEQUENCE</scope>
    <source>
        <strain evidence="1">Hamamatsu line</strain>
    </source>
</reference>
<evidence type="ECO:0000313" key="1">
    <source>
        <dbReference type="EMBL" id="GMI95614.1"/>
    </source>
</evidence>
<name>A0A9W7MCV3_HIBTR</name>
<proteinExistence type="predicted"/>
<evidence type="ECO:0000313" key="2">
    <source>
        <dbReference type="Proteomes" id="UP001165190"/>
    </source>
</evidence>
<organism evidence="1 2">
    <name type="scientific">Hibiscus trionum</name>
    <name type="common">Flower of an hour</name>
    <dbReference type="NCBI Taxonomy" id="183268"/>
    <lineage>
        <taxon>Eukaryota</taxon>
        <taxon>Viridiplantae</taxon>
        <taxon>Streptophyta</taxon>
        <taxon>Embryophyta</taxon>
        <taxon>Tracheophyta</taxon>
        <taxon>Spermatophyta</taxon>
        <taxon>Magnoliopsida</taxon>
        <taxon>eudicotyledons</taxon>
        <taxon>Gunneridae</taxon>
        <taxon>Pentapetalae</taxon>
        <taxon>rosids</taxon>
        <taxon>malvids</taxon>
        <taxon>Malvales</taxon>
        <taxon>Malvaceae</taxon>
        <taxon>Malvoideae</taxon>
        <taxon>Hibiscus</taxon>
    </lineage>
</organism>
<comment type="caution">
    <text evidence="1">The sequence shown here is derived from an EMBL/GenBank/DDBJ whole genome shotgun (WGS) entry which is preliminary data.</text>
</comment>
<gene>
    <name evidence="1" type="ORF">HRI_003230700</name>
</gene>
<protein>
    <submittedName>
        <fullName evidence="1">Uncharacterized protein</fullName>
    </submittedName>
</protein>
<accession>A0A9W7MCV3</accession>
<sequence length="113" mass="13412">MCGRNTFVDAFPAEKIFVMDATPWYADFVNYLMCGKTPFGVTGHKKARFLRDATKYQHKALWTLKQVNMDYEAAEKKRLLDITELEETRHNAYENAFIYKDKSKRWHDKIILQ</sequence>
<dbReference type="EMBL" id="BSYR01000027">
    <property type="protein sequence ID" value="GMI95614.1"/>
    <property type="molecule type" value="Genomic_DNA"/>
</dbReference>